<evidence type="ECO:0000313" key="4">
    <source>
        <dbReference type="Proteomes" id="UP000183995"/>
    </source>
</evidence>
<reference evidence="3 4" key="1">
    <citation type="submission" date="2016-11" db="EMBL/GenBank/DDBJ databases">
        <authorList>
            <person name="Jaros S."/>
            <person name="Januszkiewicz K."/>
            <person name="Wedrychowicz H."/>
        </authorList>
    </citation>
    <scope>NUCLEOTIDE SEQUENCE [LARGE SCALE GENOMIC DNA]</scope>
    <source>
        <strain evidence="3 4">DSM 10068</strain>
    </source>
</reference>
<dbReference type="EMBL" id="FQXV01000001">
    <property type="protein sequence ID" value="SHH54232.1"/>
    <property type="molecule type" value="Genomic_DNA"/>
</dbReference>
<keyword evidence="1" id="KW-1133">Transmembrane helix</keyword>
<keyword evidence="1" id="KW-0472">Membrane</keyword>
<dbReference type="InterPro" id="IPR018758">
    <property type="entry name" value="FtrD-like"/>
</dbReference>
<evidence type="ECO:0000313" key="3">
    <source>
        <dbReference type="EMBL" id="SHH54232.1"/>
    </source>
</evidence>
<dbReference type="Pfam" id="PF10080">
    <property type="entry name" value="FtrD-like"/>
    <property type="match status" value="1"/>
</dbReference>
<accession>A0A1M5TTX3</accession>
<feature type="domain" description="Membrane iron-sulfur containing protein FtrD-like" evidence="2">
    <location>
        <begin position="67"/>
        <end position="169"/>
    </location>
</feature>
<evidence type="ECO:0000259" key="2">
    <source>
        <dbReference type="Pfam" id="PF10080"/>
    </source>
</evidence>
<dbReference type="STRING" id="1123282.SAMN02745823_00231"/>
<proteinExistence type="predicted"/>
<feature type="transmembrane region" description="Helical" evidence="1">
    <location>
        <begin position="20"/>
        <end position="36"/>
    </location>
</feature>
<sequence>MSKMNKRPVKKKTGQQKGIYIFAGALIVVAVVIAIIKGTSGSGGSSSAAAAQNGGDIKIAKSEITETATFIPYKSGNTLMELVAVKAPDGTIRTAFNTCQVCYNSGRGYYIQQGDELVCQNCGNRFKISQVEKEKNGCNPVPILDDGKTDDGQTITVSENYMTQNVALFARWKK</sequence>
<dbReference type="AlphaFoldDB" id="A0A1M5TTX3"/>
<evidence type="ECO:0000256" key="1">
    <source>
        <dbReference type="SAM" id="Phobius"/>
    </source>
</evidence>
<keyword evidence="1" id="KW-0812">Transmembrane</keyword>
<gene>
    <name evidence="3" type="ORF">SAMN02745823_00231</name>
</gene>
<protein>
    <submittedName>
        <fullName evidence="3">Predicted membrane protein</fullName>
    </submittedName>
</protein>
<keyword evidence="4" id="KW-1185">Reference proteome</keyword>
<dbReference type="RefSeq" id="WP_242941108.1">
    <property type="nucleotide sequence ID" value="NZ_FQXV01000001.1"/>
</dbReference>
<name>A0A1M5TTX3_9FIRM</name>
<dbReference type="Proteomes" id="UP000183995">
    <property type="component" value="Unassembled WGS sequence"/>
</dbReference>
<organism evidence="3 4">
    <name type="scientific">Sporobacter termitidis DSM 10068</name>
    <dbReference type="NCBI Taxonomy" id="1123282"/>
    <lineage>
        <taxon>Bacteria</taxon>
        <taxon>Bacillati</taxon>
        <taxon>Bacillota</taxon>
        <taxon>Clostridia</taxon>
        <taxon>Eubacteriales</taxon>
        <taxon>Oscillospiraceae</taxon>
        <taxon>Sporobacter</taxon>
    </lineage>
</organism>